<feature type="binding site" evidence="9">
    <location>
        <position position="201"/>
    </location>
    <ligand>
        <name>ATP</name>
        <dbReference type="ChEBI" id="CHEBI:30616"/>
    </ligand>
</feature>
<dbReference type="Gene3D" id="1.10.8.60">
    <property type="match status" value="1"/>
</dbReference>
<feature type="binding site" evidence="9">
    <location>
        <position position="82"/>
    </location>
    <ligand>
        <name>ATP</name>
        <dbReference type="ChEBI" id="CHEBI:30616"/>
    </ligand>
</feature>
<dbReference type="NCBIfam" id="NF000868">
    <property type="entry name" value="PRK00080.1"/>
    <property type="match status" value="1"/>
</dbReference>
<dbReference type="Pfam" id="PF17864">
    <property type="entry name" value="AAA_lid_4"/>
    <property type="match status" value="1"/>
</dbReference>
<keyword evidence="6 9" id="KW-0238">DNA-binding</keyword>
<comment type="caution">
    <text evidence="9">Lacks conserved residue(s) required for the propagation of feature annotation.</text>
</comment>
<dbReference type="SUPFAM" id="SSF46785">
    <property type="entry name" value="Winged helix' DNA-binding domain"/>
    <property type="match status" value="1"/>
</dbReference>
<dbReference type="PANTHER" id="PTHR42848:SF1">
    <property type="entry name" value="HOLLIDAY JUNCTION BRANCH MIGRATION COMPLEX SUBUNIT RUVB"/>
    <property type="match status" value="1"/>
</dbReference>
<dbReference type="Gene3D" id="3.40.50.300">
    <property type="entry name" value="P-loop containing nucleotide triphosphate hydrolases"/>
    <property type="match status" value="1"/>
</dbReference>
<dbReference type="GO" id="GO:0000400">
    <property type="term" value="F:four-way junction DNA binding"/>
    <property type="evidence" value="ECO:0007669"/>
    <property type="project" value="UniProtKB-UniRule"/>
</dbReference>
<feature type="binding site" evidence="9">
    <location>
        <position position="86"/>
    </location>
    <ligand>
        <name>Mg(2+)</name>
        <dbReference type="ChEBI" id="CHEBI:18420"/>
    </ligand>
</feature>
<feature type="binding site" evidence="9">
    <location>
        <position position="86"/>
    </location>
    <ligand>
        <name>ATP</name>
        <dbReference type="ChEBI" id="CHEBI:30616"/>
    </ligand>
</feature>
<evidence type="ECO:0000256" key="7">
    <source>
        <dbReference type="ARBA" id="ARBA00023172"/>
    </source>
</evidence>
<feature type="binding site" evidence="9">
    <location>
        <position position="40"/>
    </location>
    <ligand>
        <name>ATP</name>
        <dbReference type="ChEBI" id="CHEBI:30616"/>
    </ligand>
</feature>
<dbReference type="GO" id="GO:0016787">
    <property type="term" value="F:hydrolase activity"/>
    <property type="evidence" value="ECO:0007669"/>
    <property type="project" value="UniProtKB-KW"/>
</dbReference>
<dbReference type="NCBIfam" id="TIGR00635">
    <property type="entry name" value="ruvB"/>
    <property type="match status" value="1"/>
</dbReference>
<protein>
    <recommendedName>
        <fullName evidence="9">Holliday junction branch migration complex subunit RuvB</fullName>
        <ecNumber evidence="9">3.6.4.-</ecNumber>
    </recommendedName>
</protein>
<evidence type="ECO:0000256" key="1">
    <source>
        <dbReference type="ARBA" id="ARBA00022490"/>
    </source>
</evidence>
<name>A0A926D9U9_9FIRM</name>
<dbReference type="CDD" id="cd00009">
    <property type="entry name" value="AAA"/>
    <property type="match status" value="1"/>
</dbReference>
<evidence type="ECO:0000313" key="12">
    <source>
        <dbReference type="EMBL" id="MBC8534118.1"/>
    </source>
</evidence>
<evidence type="ECO:0000256" key="5">
    <source>
        <dbReference type="ARBA" id="ARBA00022840"/>
    </source>
</evidence>
<sequence>MAYTGHTDFGLEEQGDAFDFENRITDPTSLPDDLETENPLRPRSLSEYIGQEKAKENLAVFIEAAKIRGEALDHVLLYGPPGLGKTTLAGIIANELHVNFRVTSGPAIERPGDLAALLTNLNAGDVLFIDEVHRLSRSVEEILYPAMEDFALDIINGKGQMAASYHLPLPRFTLVGATTRAGQLTAPLRDRFGVVLRLELYTPQELAKIITRSAKILGIEIEADGALEIASRSRGTPRIANRLLKRVRDFAQVISNGVITLQSARIGLDRLEIDELGLDSGDRRMLRALIEFYHGGPVGIETLAAAIGEEAVTLEDVVEPYLMQIGFLSRTPRGRCATASAYLHLGMQPPNTDGQQKLF</sequence>
<dbReference type="GO" id="GO:0006310">
    <property type="term" value="P:DNA recombination"/>
    <property type="evidence" value="ECO:0007669"/>
    <property type="project" value="UniProtKB-UniRule"/>
</dbReference>
<comment type="subcellular location">
    <subcellularLocation>
        <location evidence="9">Cytoplasm</location>
    </subcellularLocation>
</comment>
<comment type="domain">
    <text evidence="9">Has 3 domains, the large (RuvB-L) and small ATPase (RuvB-S) domains and the C-terminal head (RuvB-H) domain. The head domain binds DNA, while the ATPase domains jointly bind ATP, ADP or are empty depending on the state of the subunit in the translocation cycle. During a single DNA translocation step the structure of each domain remains the same, but their relative positions change.</text>
</comment>
<keyword evidence="1 9" id="KW-0963">Cytoplasm</keyword>
<feature type="binding site" evidence="9">
    <location>
        <position position="335"/>
    </location>
    <ligand>
        <name>DNA</name>
        <dbReference type="ChEBI" id="CHEBI:16991"/>
    </ligand>
</feature>
<dbReference type="RefSeq" id="WP_249319776.1">
    <property type="nucleotide sequence ID" value="NZ_JACRSN010000012.1"/>
</dbReference>
<dbReference type="GO" id="GO:0005524">
    <property type="term" value="F:ATP binding"/>
    <property type="evidence" value="ECO:0007669"/>
    <property type="project" value="UniProtKB-UniRule"/>
</dbReference>
<dbReference type="InterPro" id="IPR027417">
    <property type="entry name" value="P-loop_NTPase"/>
</dbReference>
<feature type="binding site" evidence="9">
    <location>
        <position position="191"/>
    </location>
    <ligand>
        <name>ATP</name>
        <dbReference type="ChEBI" id="CHEBI:30616"/>
    </ligand>
</feature>
<dbReference type="AlphaFoldDB" id="A0A926D9U9"/>
<dbReference type="InterPro" id="IPR004605">
    <property type="entry name" value="DNA_helicase_Holl-junc_RuvB"/>
</dbReference>
<dbReference type="EMBL" id="JACRSN010000012">
    <property type="protein sequence ID" value="MBC8534118.1"/>
    <property type="molecule type" value="Genomic_DNA"/>
</dbReference>
<keyword evidence="5 9" id="KW-0067">ATP-binding</keyword>
<evidence type="ECO:0000256" key="6">
    <source>
        <dbReference type="ARBA" id="ARBA00023125"/>
    </source>
</evidence>
<feature type="binding site" evidence="9">
    <location>
        <position position="85"/>
    </location>
    <ligand>
        <name>ATP</name>
        <dbReference type="ChEBI" id="CHEBI:30616"/>
    </ligand>
</feature>
<dbReference type="HAMAP" id="MF_00016">
    <property type="entry name" value="DNA_HJ_migration_RuvB"/>
    <property type="match status" value="1"/>
</dbReference>
<proteinExistence type="inferred from homology"/>
<feature type="region of interest" description="Head domain (RuvB-H)" evidence="9">
    <location>
        <begin position="275"/>
        <end position="359"/>
    </location>
</feature>
<keyword evidence="7 9" id="KW-0233">DNA recombination</keyword>
<feature type="binding site" evidence="9">
    <location>
        <position position="87"/>
    </location>
    <ligand>
        <name>ATP</name>
        <dbReference type="ChEBI" id="CHEBI:30616"/>
    </ligand>
</feature>
<feature type="binding site" evidence="9">
    <location>
        <position position="41"/>
    </location>
    <ligand>
        <name>ATP</name>
        <dbReference type="ChEBI" id="CHEBI:30616"/>
    </ligand>
</feature>
<reference evidence="12" key="1">
    <citation type="submission" date="2020-08" db="EMBL/GenBank/DDBJ databases">
        <title>Genome public.</title>
        <authorList>
            <person name="Liu C."/>
            <person name="Sun Q."/>
        </authorList>
    </citation>
    <scope>NUCLEOTIDE SEQUENCE</scope>
    <source>
        <strain evidence="12">NSJ-40</strain>
    </source>
</reference>
<dbReference type="PANTHER" id="PTHR42848">
    <property type="match status" value="1"/>
</dbReference>
<feature type="region of interest" description="Disordered" evidence="10">
    <location>
        <begin position="16"/>
        <end position="40"/>
    </location>
</feature>
<comment type="function">
    <text evidence="9">The RuvA-RuvB-RuvC complex processes Holliday junction (HJ) DNA during genetic recombination and DNA repair, while the RuvA-RuvB complex plays an important role in the rescue of blocked DNA replication forks via replication fork reversal (RFR). RuvA specifically binds to HJ cruciform DNA, conferring on it an open structure. The RuvB hexamer acts as an ATP-dependent pump, pulling dsDNA into and through the RuvAB complex. RuvB forms 2 homohexamers on either side of HJ DNA bound by 1 or 2 RuvA tetramers; 4 subunits per hexamer contact DNA at a time. Coordinated motions by a converter formed by DNA-disengaged RuvB subunits stimulates ATP hydrolysis and nucleotide exchange. Immobilization of the converter enables RuvB to convert the ATP-contained energy into a lever motion, pulling 2 nucleotides of DNA out of the RuvA tetramer per ATP hydrolyzed, thus driving DNA branch migration. The RuvB motors rotate together with the DNA substrate, which together with the progressing nucleotide cycle form the mechanistic basis for DNA recombination by continuous HJ branch migration. Branch migration allows RuvC to scan DNA until it finds its consensus sequence, where it cleaves and resolves cruciform DNA.</text>
</comment>
<keyword evidence="13" id="KW-1185">Reference proteome</keyword>
<organism evidence="12 13">
    <name type="scientific">Yeguia hominis</name>
    <dbReference type="NCBI Taxonomy" id="2763662"/>
    <lineage>
        <taxon>Bacteria</taxon>
        <taxon>Bacillati</taxon>
        <taxon>Bacillota</taxon>
        <taxon>Clostridia</taxon>
        <taxon>Eubacteriales</taxon>
        <taxon>Yeguiaceae</taxon>
        <taxon>Yeguia</taxon>
    </lineage>
</organism>
<dbReference type="SUPFAM" id="SSF52540">
    <property type="entry name" value="P-loop containing nucleoside triphosphate hydrolases"/>
    <property type="match status" value="1"/>
</dbReference>
<evidence type="ECO:0000256" key="2">
    <source>
        <dbReference type="ARBA" id="ARBA00022741"/>
    </source>
</evidence>
<comment type="catalytic activity">
    <reaction evidence="9">
        <text>ATP + H2O = ADP + phosphate + H(+)</text>
        <dbReference type="Rhea" id="RHEA:13065"/>
        <dbReference type="ChEBI" id="CHEBI:15377"/>
        <dbReference type="ChEBI" id="CHEBI:15378"/>
        <dbReference type="ChEBI" id="CHEBI:30616"/>
        <dbReference type="ChEBI" id="CHEBI:43474"/>
        <dbReference type="ChEBI" id="CHEBI:456216"/>
    </reaction>
</comment>
<dbReference type="InterPro" id="IPR036390">
    <property type="entry name" value="WH_DNA-bd_sf"/>
</dbReference>
<keyword evidence="8 9" id="KW-0234">DNA repair</keyword>
<dbReference type="InterPro" id="IPR008824">
    <property type="entry name" value="RuvB-like_N"/>
</dbReference>
<dbReference type="Pfam" id="PF05496">
    <property type="entry name" value="RuvB_N"/>
    <property type="match status" value="1"/>
</dbReference>
<keyword evidence="4 9" id="KW-0378">Hydrolase</keyword>
<evidence type="ECO:0000256" key="8">
    <source>
        <dbReference type="ARBA" id="ARBA00023204"/>
    </source>
</evidence>
<dbReference type="SMART" id="SM00382">
    <property type="entry name" value="AAA"/>
    <property type="match status" value="1"/>
</dbReference>
<evidence type="ECO:0000256" key="10">
    <source>
        <dbReference type="SAM" id="MobiDB-lite"/>
    </source>
</evidence>
<comment type="caution">
    <text evidence="12">The sequence shown here is derived from an EMBL/GenBank/DDBJ whole genome shotgun (WGS) entry which is preliminary data.</text>
</comment>
<comment type="similarity">
    <text evidence="9">Belongs to the RuvB family.</text>
</comment>
<comment type="subunit">
    <text evidence="9">Homohexamer. Forms an RuvA(8)-RuvB(12)-Holliday junction (HJ) complex. HJ DNA is sandwiched between 2 RuvA tetramers; dsDNA enters through RuvA and exits via RuvB. An RuvB hexamer assembles on each DNA strand where it exits the tetramer. Each RuvB hexamer is contacted by two RuvA subunits (via domain III) on 2 adjacent RuvB subunits; this complex drives branch migration. In the full resolvosome a probable DNA-RuvA(4)-RuvB(12)-RuvC(2) complex forms which resolves the HJ.</text>
</comment>
<keyword evidence="3 9" id="KW-0227">DNA damage</keyword>
<dbReference type="GO" id="GO:0048476">
    <property type="term" value="C:Holliday junction resolvase complex"/>
    <property type="evidence" value="ECO:0007669"/>
    <property type="project" value="UniProtKB-UniRule"/>
</dbReference>
<feature type="domain" description="AAA+ ATPase" evidence="11">
    <location>
        <begin position="71"/>
        <end position="202"/>
    </location>
</feature>
<dbReference type="Gene3D" id="1.10.10.10">
    <property type="entry name" value="Winged helix-like DNA-binding domain superfamily/Winged helix DNA-binding domain"/>
    <property type="match status" value="1"/>
</dbReference>
<dbReference type="InterPro" id="IPR036388">
    <property type="entry name" value="WH-like_DNA-bd_sf"/>
</dbReference>
<feature type="region of interest" description="Small ATPAse domain (RuvB-S)" evidence="9">
    <location>
        <begin position="202"/>
        <end position="272"/>
    </location>
</feature>
<keyword evidence="12" id="KW-0347">Helicase</keyword>
<dbReference type="InterPro" id="IPR008823">
    <property type="entry name" value="RuvB_wg_C"/>
</dbReference>
<dbReference type="GO" id="GO:0009378">
    <property type="term" value="F:four-way junction helicase activity"/>
    <property type="evidence" value="ECO:0007669"/>
    <property type="project" value="InterPro"/>
</dbReference>
<dbReference type="Proteomes" id="UP000651482">
    <property type="component" value="Unassembled WGS sequence"/>
</dbReference>
<feature type="binding site" evidence="9">
    <location>
        <begin position="148"/>
        <end position="150"/>
    </location>
    <ligand>
        <name>ATP</name>
        <dbReference type="ChEBI" id="CHEBI:30616"/>
    </ligand>
</feature>
<dbReference type="InterPro" id="IPR003593">
    <property type="entry name" value="AAA+_ATPase"/>
</dbReference>
<keyword evidence="2 9" id="KW-0547">Nucleotide-binding</keyword>
<feature type="binding site" evidence="9">
    <location>
        <position position="330"/>
    </location>
    <ligand>
        <name>DNA</name>
        <dbReference type="ChEBI" id="CHEBI:16991"/>
    </ligand>
</feature>
<evidence type="ECO:0000256" key="9">
    <source>
        <dbReference type="HAMAP-Rule" id="MF_00016"/>
    </source>
</evidence>
<dbReference type="GO" id="GO:0006281">
    <property type="term" value="P:DNA repair"/>
    <property type="evidence" value="ECO:0007669"/>
    <property type="project" value="UniProtKB-UniRule"/>
</dbReference>
<dbReference type="EC" id="3.6.4.-" evidence="9"/>
<accession>A0A926D9U9</accession>
<evidence type="ECO:0000259" key="11">
    <source>
        <dbReference type="SMART" id="SM00382"/>
    </source>
</evidence>
<dbReference type="Pfam" id="PF05491">
    <property type="entry name" value="WHD_RuvB"/>
    <property type="match status" value="1"/>
</dbReference>
<evidence type="ECO:0000256" key="4">
    <source>
        <dbReference type="ARBA" id="ARBA00022801"/>
    </source>
</evidence>
<dbReference type="GO" id="GO:0005737">
    <property type="term" value="C:cytoplasm"/>
    <property type="evidence" value="ECO:0007669"/>
    <property type="project" value="UniProtKB-SubCell"/>
</dbReference>
<dbReference type="InterPro" id="IPR041445">
    <property type="entry name" value="AAA_lid_4"/>
</dbReference>
<evidence type="ECO:0000313" key="13">
    <source>
        <dbReference type="Proteomes" id="UP000651482"/>
    </source>
</evidence>
<feature type="binding site" evidence="9">
    <location>
        <position position="238"/>
    </location>
    <ligand>
        <name>ATP</name>
        <dbReference type="ChEBI" id="CHEBI:30616"/>
    </ligand>
</feature>
<gene>
    <name evidence="9 12" type="primary">ruvB</name>
    <name evidence="12" type="ORF">IAG03_08930</name>
</gene>
<evidence type="ECO:0000256" key="3">
    <source>
        <dbReference type="ARBA" id="ARBA00022763"/>
    </source>
</evidence>